<dbReference type="PROSITE" id="PS51733">
    <property type="entry name" value="BPL_LPL_CATALYTIC"/>
    <property type="match status" value="1"/>
</dbReference>
<evidence type="ECO:0000256" key="1">
    <source>
        <dbReference type="ARBA" id="ARBA00009207"/>
    </source>
</evidence>
<sequence length="463" mass="50803">MSLLFDSHLIEESILDELNDYDKQKTPEIPKNLEEYINHLAKTGETLFPWLKIRGVLRHKLELVIANFKEVCPTENLPPCPNVEPFNFEIVKDKILQQFDSFTCAPFTIQRLCELLCAPRKHYKRTDKFMRGIEKNLLVVTTVDPEQRKRSESVSSSQMLVNGVVDINVGSSRPLATFAAKNDSRPVSAASDTASVSDADSGISDTEDEDKPARKEPVLIKASGTAEPQDQGEARETTNGAVDQEEAKPSPTTETVSPALVESPVTPAVVTSEETPTVQMPEDATGSSSETEKTVVKEEEATPSEEDSAKSIDVESVASEEKPVAMEEEESAPPKLVTKEETTADERIVEVQLQESKMTIAPEVSQLPAAALSETLETPVSDKKRPLEKAVDGDEEDDSEHSPDAKQPRFFSPDKQVIEDNPVPAQTTDTQVAEEEQNAVTPSLETVEKPAETDPLVPATESH</sequence>
<dbReference type="InterPro" id="IPR004143">
    <property type="entry name" value="BPL_LPL_catalytic"/>
</dbReference>
<dbReference type="OrthoDB" id="341898at2759"/>
<feature type="compositionally biased region" description="Basic and acidic residues" evidence="2">
    <location>
        <begin position="307"/>
        <end position="325"/>
    </location>
</feature>
<proteinExistence type="evidence at transcript level"/>
<evidence type="ECO:0000256" key="2">
    <source>
        <dbReference type="SAM" id="MobiDB-lite"/>
    </source>
</evidence>
<dbReference type="Pfam" id="PF09184">
    <property type="entry name" value="PPP4R2"/>
    <property type="match status" value="1"/>
</dbReference>
<comment type="similarity">
    <text evidence="1">Belongs to the PPP4R2 family.</text>
</comment>
<protein>
    <submittedName>
        <fullName evidence="4">EOG090X0BWU</fullName>
    </submittedName>
</protein>
<feature type="compositionally biased region" description="Basic and acidic residues" evidence="2">
    <location>
        <begin position="337"/>
        <end position="349"/>
    </location>
</feature>
<organism evidence="4">
    <name type="scientific">Daphnia pulex</name>
    <name type="common">Water flea</name>
    <dbReference type="NCBI Taxonomy" id="6669"/>
    <lineage>
        <taxon>Eukaryota</taxon>
        <taxon>Metazoa</taxon>
        <taxon>Ecdysozoa</taxon>
        <taxon>Arthropoda</taxon>
        <taxon>Crustacea</taxon>
        <taxon>Branchiopoda</taxon>
        <taxon>Diplostraca</taxon>
        <taxon>Cladocera</taxon>
        <taxon>Anomopoda</taxon>
        <taxon>Daphniidae</taxon>
        <taxon>Daphnia</taxon>
    </lineage>
</organism>
<dbReference type="PANTHER" id="PTHR16487:SF0">
    <property type="entry name" value="PROTEIN PHOSPHATASE 4 REGULATORY SUBUNIT 2-RELATED"/>
    <property type="match status" value="1"/>
</dbReference>
<dbReference type="InterPro" id="IPR015267">
    <property type="entry name" value="PPP4R2"/>
</dbReference>
<feature type="compositionally biased region" description="Basic and acidic residues" evidence="2">
    <location>
        <begin position="290"/>
        <end position="300"/>
    </location>
</feature>
<name>A0A4Y7MWQ2_DAPPU</name>
<feature type="domain" description="BPL/LPL catalytic" evidence="3">
    <location>
        <begin position="1"/>
        <end position="107"/>
    </location>
</feature>
<dbReference type="GO" id="GO:0019888">
    <property type="term" value="F:protein phosphatase regulator activity"/>
    <property type="evidence" value="ECO:0007669"/>
    <property type="project" value="InterPro"/>
</dbReference>
<dbReference type="PANTHER" id="PTHR16487">
    <property type="entry name" value="PPP4R2-RELATED PROTEIN"/>
    <property type="match status" value="1"/>
</dbReference>
<feature type="compositionally biased region" description="Basic and acidic residues" evidence="2">
    <location>
        <begin position="380"/>
        <end position="392"/>
    </location>
</feature>
<feature type="compositionally biased region" description="Low complexity" evidence="2">
    <location>
        <begin position="187"/>
        <end position="201"/>
    </location>
</feature>
<evidence type="ECO:0000313" key="4">
    <source>
        <dbReference type="EMBL" id="SVE85088.1"/>
    </source>
</evidence>
<gene>
    <name evidence="4" type="primary">EOG090X0BWU</name>
</gene>
<feature type="region of interest" description="Disordered" evidence="2">
    <location>
        <begin position="181"/>
        <end position="463"/>
    </location>
</feature>
<accession>A0A4Y7MWQ2</accession>
<evidence type="ECO:0000259" key="3">
    <source>
        <dbReference type="PROSITE" id="PS51733"/>
    </source>
</evidence>
<dbReference type="AlphaFoldDB" id="A0A4Y7MWQ2"/>
<reference evidence="4" key="1">
    <citation type="submission" date="2018-08" db="EMBL/GenBank/DDBJ databases">
        <authorList>
            <person name="Cornetti L."/>
        </authorList>
    </citation>
    <scope>NUCLEOTIDE SEQUENCE</scope>
    <source>
        <strain evidence="4">TCO</strain>
    </source>
</reference>
<dbReference type="EMBL" id="LR015469">
    <property type="protein sequence ID" value="SVE85088.1"/>
    <property type="molecule type" value="mRNA"/>
</dbReference>
<dbReference type="GO" id="GO:0030289">
    <property type="term" value="C:protein phosphatase 4 complex"/>
    <property type="evidence" value="ECO:0007669"/>
    <property type="project" value="InterPro"/>
</dbReference>